<proteinExistence type="inferred from homology"/>
<reference evidence="5 6" key="1">
    <citation type="journal article" date="2014" name="Genome Announc.">
        <title>Whole-Genome Sequence of Serratia symbiotica Strain CWBI-2.3T, a Free-Living Symbiont of the Black Bean Aphid Aphis fabae.</title>
        <authorList>
            <person name="Foray V."/>
            <person name="Grigorescu A.S."/>
            <person name="Sabri A."/>
            <person name="Haubruge E."/>
            <person name="Lognay G."/>
            <person name="Francis F."/>
            <person name="Fauconnier M.L."/>
            <person name="Hance T."/>
            <person name="Thonart P."/>
        </authorList>
    </citation>
    <scope>NUCLEOTIDE SEQUENCE [LARGE SCALE GENOMIC DNA]</scope>
    <source>
        <strain evidence="5">CWBI-2.3</strain>
    </source>
</reference>
<comment type="similarity">
    <text evidence="1 3 4">Belongs to the ArsC family.</text>
</comment>
<sequence length="117" mass="13309">MKHVTIYHNPHCSKSRECLALLKQRGVDANVVLYLETPPSGDELHNLLKALDFRSARDLMRKKEDLYQELKLADTSLSEQQLLTAMTEYPKLIERPIVVAGSKARIGRPAEQVLEIL</sequence>
<dbReference type="RefSeq" id="WP_040265032.1">
    <property type="nucleotide sequence ID" value="NZ_CAXKXZ010000009.1"/>
</dbReference>
<dbReference type="InterPro" id="IPR036249">
    <property type="entry name" value="Thioredoxin-like_sf"/>
</dbReference>
<dbReference type="AlphaFoldDB" id="A0A068Z5C0"/>
<evidence type="ECO:0000256" key="2">
    <source>
        <dbReference type="ARBA" id="ARBA00023002"/>
    </source>
</evidence>
<evidence type="ECO:0000313" key="5">
    <source>
        <dbReference type="EMBL" id="QLH62964.1"/>
    </source>
</evidence>
<evidence type="ECO:0000256" key="4">
    <source>
        <dbReference type="RuleBase" id="RU362029"/>
    </source>
</evidence>
<dbReference type="Gene3D" id="3.40.30.10">
    <property type="entry name" value="Glutaredoxin"/>
    <property type="match status" value="1"/>
</dbReference>
<dbReference type="PANTHER" id="PTHR30041:SF4">
    <property type="entry name" value="ARSENATE REDUCTASE"/>
    <property type="match status" value="1"/>
</dbReference>
<dbReference type="PANTHER" id="PTHR30041">
    <property type="entry name" value="ARSENATE REDUCTASE"/>
    <property type="match status" value="1"/>
</dbReference>
<protein>
    <recommendedName>
        <fullName evidence="4">Arsenate reductase</fullName>
        <ecNumber evidence="4">1.20.4.1</ecNumber>
    </recommendedName>
</protein>
<dbReference type="PROSITE" id="PS51353">
    <property type="entry name" value="ARSC"/>
    <property type="match status" value="1"/>
</dbReference>
<dbReference type="EC" id="1.20.4.1" evidence="4"/>
<evidence type="ECO:0000256" key="3">
    <source>
        <dbReference type="PROSITE-ProRule" id="PRU01282"/>
    </source>
</evidence>
<dbReference type="SUPFAM" id="SSF52833">
    <property type="entry name" value="Thioredoxin-like"/>
    <property type="match status" value="1"/>
</dbReference>
<evidence type="ECO:0000256" key="1">
    <source>
        <dbReference type="ARBA" id="ARBA00007198"/>
    </source>
</evidence>
<dbReference type="NCBIfam" id="TIGR00014">
    <property type="entry name" value="arsC"/>
    <property type="match status" value="1"/>
</dbReference>
<keyword evidence="2 4" id="KW-0560">Oxidoreductase</keyword>
<comment type="catalytic activity">
    <reaction evidence="4">
        <text>[glutaredoxin]-dithiol + arsenate + glutathione + H(+) = glutathionyl-S-S-[glutaredoxin] + arsenite + H2O</text>
        <dbReference type="Rhea" id="RHEA:22016"/>
        <dbReference type="Rhea" id="RHEA-COMP:10729"/>
        <dbReference type="Rhea" id="RHEA-COMP:17668"/>
        <dbReference type="ChEBI" id="CHEBI:15377"/>
        <dbReference type="ChEBI" id="CHEBI:15378"/>
        <dbReference type="ChEBI" id="CHEBI:29242"/>
        <dbReference type="ChEBI" id="CHEBI:29950"/>
        <dbReference type="ChEBI" id="CHEBI:48597"/>
        <dbReference type="ChEBI" id="CHEBI:57925"/>
        <dbReference type="ChEBI" id="CHEBI:146199"/>
        <dbReference type="EC" id="1.20.4.1"/>
    </reaction>
</comment>
<dbReference type="InterPro" id="IPR006660">
    <property type="entry name" value="Arsenate_reductase-like"/>
</dbReference>
<dbReference type="Pfam" id="PF03960">
    <property type="entry name" value="ArsC"/>
    <property type="match status" value="1"/>
</dbReference>
<dbReference type="GO" id="GO:0008794">
    <property type="term" value="F:arsenate reductase (glutaredoxin) activity"/>
    <property type="evidence" value="ECO:0007669"/>
    <property type="project" value="UniProtKB-UniRule"/>
</dbReference>
<dbReference type="EMBL" id="CP050855">
    <property type="protein sequence ID" value="QLH62964.1"/>
    <property type="molecule type" value="Genomic_DNA"/>
</dbReference>
<organism evidence="5 6">
    <name type="scientific">Serratia symbiotica</name>
    <dbReference type="NCBI Taxonomy" id="138074"/>
    <lineage>
        <taxon>Bacteria</taxon>
        <taxon>Pseudomonadati</taxon>
        <taxon>Pseudomonadota</taxon>
        <taxon>Gammaproteobacteria</taxon>
        <taxon>Enterobacterales</taxon>
        <taxon>Yersiniaceae</taxon>
        <taxon>Serratia</taxon>
    </lineage>
</organism>
<accession>A0A068Z5C0</accession>
<name>A0A068Z5C0_9GAMM</name>
<dbReference type="GeneID" id="93736544"/>
<dbReference type="STRING" id="138074.SYMBAF_20278"/>
<gene>
    <name evidence="5" type="primary">arsC</name>
    <name evidence="5" type="ORF">SYMBAF_08555</name>
</gene>
<dbReference type="CDD" id="cd03034">
    <property type="entry name" value="ArsC_ArsC"/>
    <property type="match status" value="1"/>
</dbReference>
<dbReference type="Proteomes" id="UP000042738">
    <property type="component" value="Chromosome"/>
</dbReference>
<evidence type="ECO:0000313" key="6">
    <source>
        <dbReference type="Proteomes" id="UP000042738"/>
    </source>
</evidence>
<dbReference type="InterPro" id="IPR006659">
    <property type="entry name" value="Arsenate_reductase"/>
</dbReference>